<name>A0A8J7WEW4_9RHOB</name>
<dbReference type="PRINTS" id="PR00998">
    <property type="entry name" value="CRBOXYPTASET"/>
</dbReference>
<organism evidence="1 2">
    <name type="scientific">Thetidibacter halocola</name>
    <dbReference type="NCBI Taxonomy" id="2827239"/>
    <lineage>
        <taxon>Bacteria</taxon>
        <taxon>Pseudomonadati</taxon>
        <taxon>Pseudomonadota</taxon>
        <taxon>Alphaproteobacteria</taxon>
        <taxon>Rhodobacterales</taxon>
        <taxon>Roseobacteraceae</taxon>
        <taxon>Thetidibacter</taxon>
    </lineage>
</organism>
<evidence type="ECO:0000313" key="1">
    <source>
        <dbReference type="EMBL" id="MBS0124121.1"/>
    </source>
</evidence>
<dbReference type="AlphaFoldDB" id="A0A8J7WEW4"/>
<dbReference type="Gene3D" id="1.10.1370.30">
    <property type="match status" value="1"/>
</dbReference>
<comment type="caution">
    <text evidence="1">The sequence shown here is derived from an EMBL/GenBank/DDBJ whole genome shotgun (WGS) entry which is preliminary data.</text>
</comment>
<dbReference type="Proteomes" id="UP000681356">
    <property type="component" value="Unassembled WGS sequence"/>
</dbReference>
<protein>
    <submittedName>
        <fullName evidence="1">Uncharacterized protein</fullName>
    </submittedName>
</protein>
<reference evidence="1" key="1">
    <citation type="submission" date="2021-04" db="EMBL/GenBank/DDBJ databases">
        <authorList>
            <person name="Yoon J."/>
        </authorList>
    </citation>
    <scope>NUCLEOTIDE SEQUENCE</scope>
    <source>
        <strain evidence="1">KMU-90</strain>
    </source>
</reference>
<dbReference type="EMBL" id="JAGTUU010000003">
    <property type="protein sequence ID" value="MBS0124121.1"/>
    <property type="molecule type" value="Genomic_DNA"/>
</dbReference>
<dbReference type="InterPro" id="IPR001333">
    <property type="entry name" value="Peptidase_M32_Taq"/>
</dbReference>
<gene>
    <name evidence="1" type="ORF">KB874_08225</name>
</gene>
<dbReference type="PANTHER" id="PTHR34217">
    <property type="entry name" value="METAL-DEPENDENT CARBOXYPEPTIDASE"/>
    <property type="match status" value="1"/>
</dbReference>
<dbReference type="GO" id="GO:0004181">
    <property type="term" value="F:metallocarboxypeptidase activity"/>
    <property type="evidence" value="ECO:0007669"/>
    <property type="project" value="InterPro"/>
</dbReference>
<dbReference type="Pfam" id="PF02074">
    <property type="entry name" value="Peptidase_M32"/>
    <property type="match status" value="1"/>
</dbReference>
<proteinExistence type="predicted"/>
<dbReference type="PANTHER" id="PTHR34217:SF1">
    <property type="entry name" value="CARBOXYPEPTIDASE 1"/>
    <property type="match status" value="1"/>
</dbReference>
<dbReference type="GO" id="GO:0006508">
    <property type="term" value="P:proteolysis"/>
    <property type="evidence" value="ECO:0007669"/>
    <property type="project" value="InterPro"/>
</dbReference>
<dbReference type="SUPFAM" id="SSF55486">
    <property type="entry name" value="Metalloproteases ('zincins'), catalytic domain"/>
    <property type="match status" value="1"/>
</dbReference>
<sequence length="204" mass="22763">MHESQSRLIENHVGRSAPFWARHFGRLRDTFPDQLGDVGVDEWLAAINGVRPGFIRIEADEPTDDLHIMLRVRIEMALLDGSLAVADIPAMWADGIRQDLGLDLPDDARGCLQDVHWSQNYFGAFPTYTIGNLTAARLFARLREDKAVASGLARADYAPLRAALERALWTHVRSRSRAEMLDATAAGMDDVDADLSHLRERFAA</sequence>
<evidence type="ECO:0000313" key="2">
    <source>
        <dbReference type="Proteomes" id="UP000681356"/>
    </source>
</evidence>
<accession>A0A8J7WEW4</accession>
<keyword evidence="2" id="KW-1185">Reference proteome</keyword>
<dbReference type="PROSITE" id="PS52034">
    <property type="entry name" value="PEPTIDASE_M32"/>
    <property type="match status" value="1"/>
</dbReference>